<evidence type="ECO:0000313" key="2">
    <source>
        <dbReference type="Proteomes" id="UP001501251"/>
    </source>
</evidence>
<name>A0ABP8BI79_9ACTN</name>
<keyword evidence="2" id="KW-1185">Reference proteome</keyword>
<organism evidence="1 2">
    <name type="scientific">Streptosporangium oxazolinicum</name>
    <dbReference type="NCBI Taxonomy" id="909287"/>
    <lineage>
        <taxon>Bacteria</taxon>
        <taxon>Bacillati</taxon>
        <taxon>Actinomycetota</taxon>
        <taxon>Actinomycetes</taxon>
        <taxon>Streptosporangiales</taxon>
        <taxon>Streptosporangiaceae</taxon>
        <taxon>Streptosporangium</taxon>
    </lineage>
</organism>
<protein>
    <submittedName>
        <fullName evidence="1">Uncharacterized protein</fullName>
    </submittedName>
</protein>
<dbReference type="Proteomes" id="UP001501251">
    <property type="component" value="Unassembled WGS sequence"/>
</dbReference>
<accession>A0ABP8BI79</accession>
<dbReference type="EMBL" id="BAABAQ010000017">
    <property type="protein sequence ID" value="GAA4207571.1"/>
    <property type="molecule type" value="Genomic_DNA"/>
</dbReference>
<evidence type="ECO:0000313" key="1">
    <source>
        <dbReference type="EMBL" id="GAA4207571.1"/>
    </source>
</evidence>
<sequence length="127" mass="14078">MAVDHRTPEDLGPPSAELRARELAALLARSHNIPADVHRLPSGKIVISVYYGLVARLDDACRFWWIVPISADRDRPLWTSAATPVAAAIRIAAHYRELRARPLVHLIRGGYLLTDVLLEHHEAAAPV</sequence>
<gene>
    <name evidence="1" type="ORF">GCM10022252_71390</name>
</gene>
<comment type="caution">
    <text evidence="1">The sequence shown here is derived from an EMBL/GenBank/DDBJ whole genome shotgun (WGS) entry which is preliminary data.</text>
</comment>
<reference evidence="2" key="1">
    <citation type="journal article" date="2019" name="Int. J. Syst. Evol. Microbiol.">
        <title>The Global Catalogue of Microorganisms (GCM) 10K type strain sequencing project: providing services to taxonomists for standard genome sequencing and annotation.</title>
        <authorList>
            <consortium name="The Broad Institute Genomics Platform"/>
            <consortium name="The Broad Institute Genome Sequencing Center for Infectious Disease"/>
            <person name="Wu L."/>
            <person name="Ma J."/>
        </authorList>
    </citation>
    <scope>NUCLEOTIDE SEQUENCE [LARGE SCALE GENOMIC DNA]</scope>
    <source>
        <strain evidence="2">JCM 17388</strain>
    </source>
</reference>
<dbReference type="RefSeq" id="WP_344922727.1">
    <property type="nucleotide sequence ID" value="NZ_BAABAQ010000017.1"/>
</dbReference>
<proteinExistence type="predicted"/>